<accession>A0ABV1HFY2</accession>
<organism evidence="2 3">
    <name type="scientific">Maccoyibacter intestinihominis</name>
    <dbReference type="NCBI Taxonomy" id="3133499"/>
    <lineage>
        <taxon>Bacteria</taxon>
        <taxon>Bacillati</taxon>
        <taxon>Bacillota</taxon>
        <taxon>Clostridia</taxon>
        <taxon>Lachnospirales</taxon>
        <taxon>Lachnospiraceae</taxon>
        <taxon>Maccoyibacter</taxon>
    </lineage>
</organism>
<dbReference type="PANTHER" id="PTHR30619:SF1">
    <property type="entry name" value="RECOMBINATION PROTEIN 2"/>
    <property type="match status" value="1"/>
</dbReference>
<feature type="domain" description="Metallo-beta-lactamase" evidence="1">
    <location>
        <begin position="29"/>
        <end position="85"/>
    </location>
</feature>
<dbReference type="InterPro" id="IPR036866">
    <property type="entry name" value="RibonucZ/Hydroxyglut_hydro"/>
</dbReference>
<proteinExistence type="predicted"/>
<gene>
    <name evidence="2" type="ORF">WMO43_11200</name>
</gene>
<name>A0ABV1HFY2_9FIRM</name>
<dbReference type="Gene3D" id="3.60.15.10">
    <property type="entry name" value="Ribonuclease Z/Hydroxyacylglutathione hydrolase-like"/>
    <property type="match status" value="1"/>
</dbReference>
<dbReference type="Pfam" id="PF00753">
    <property type="entry name" value="Lactamase_B"/>
    <property type="match status" value="1"/>
</dbReference>
<comment type="caution">
    <text evidence="2">The sequence shown here is derived from an EMBL/GenBank/DDBJ whole genome shotgun (WGS) entry which is preliminary data.</text>
</comment>
<protein>
    <submittedName>
        <fullName evidence="2">MBL fold metallo-hydrolase</fullName>
    </submittedName>
</protein>
<dbReference type="RefSeq" id="WP_353531251.1">
    <property type="nucleotide sequence ID" value="NZ_JBBMEX010000012.1"/>
</dbReference>
<evidence type="ECO:0000259" key="1">
    <source>
        <dbReference type="Pfam" id="PF00753"/>
    </source>
</evidence>
<evidence type="ECO:0000313" key="3">
    <source>
        <dbReference type="Proteomes" id="UP001454489"/>
    </source>
</evidence>
<sequence length="373" mass="43755">MMIRSFLPVGQGAFYCEQFMDDLKREWVNVVYDCGSSTNVKLVEEQIKNNFEKDEIIHAVFISHLDEDHINGIPFLLKYCKVKKIFFPLLTEENAKYLRLYNLIKYNGRESFTSLFARNPYEALNYLNIGYSPSLYQIRETEESYSVIDVRGISSGENIVGTIFERTLNNDYMCEEWAYIPYNFRQTDRLRRLHEELNRVFLSEMNNEDIQEIWEKGTESNREKIKNAYKAIGGSFNTNSMTLYSGMKEQYFRQSIVDTSYCGEYCNRNFKNAGCLYLGDYDASGKFKWQNLVQAYDIYWKNIGCIQIPHHGSKYNYNKELGKLNAYCIISAGMNNRYQHPHSMVIKDLLFNGNFPHIVTENKSSEIHLVINV</sequence>
<evidence type="ECO:0000313" key="2">
    <source>
        <dbReference type="EMBL" id="MEQ2558428.1"/>
    </source>
</evidence>
<reference evidence="2 3" key="1">
    <citation type="submission" date="2024-03" db="EMBL/GenBank/DDBJ databases">
        <title>Human intestinal bacterial collection.</title>
        <authorList>
            <person name="Pauvert C."/>
            <person name="Hitch T.C.A."/>
            <person name="Clavel T."/>
        </authorList>
    </citation>
    <scope>NUCLEOTIDE SEQUENCE [LARGE SCALE GENOMIC DNA]</scope>
    <source>
        <strain evidence="2 3">CLA-AA-H185</strain>
    </source>
</reference>
<dbReference type="EMBL" id="JBBMEX010000012">
    <property type="protein sequence ID" value="MEQ2558428.1"/>
    <property type="molecule type" value="Genomic_DNA"/>
</dbReference>
<dbReference type="PANTHER" id="PTHR30619">
    <property type="entry name" value="DNA INTERNALIZATION/COMPETENCE PROTEIN COMEC/REC2"/>
    <property type="match status" value="1"/>
</dbReference>
<dbReference type="InterPro" id="IPR052159">
    <property type="entry name" value="Competence_DNA_uptake"/>
</dbReference>
<dbReference type="Proteomes" id="UP001454489">
    <property type="component" value="Unassembled WGS sequence"/>
</dbReference>
<dbReference type="InterPro" id="IPR001279">
    <property type="entry name" value="Metallo-B-lactamas"/>
</dbReference>
<keyword evidence="3" id="KW-1185">Reference proteome</keyword>
<dbReference type="SUPFAM" id="SSF56281">
    <property type="entry name" value="Metallo-hydrolase/oxidoreductase"/>
    <property type="match status" value="1"/>
</dbReference>